<evidence type="ECO:0000313" key="1">
    <source>
        <dbReference type="EMBL" id="KAI8671889.1"/>
    </source>
</evidence>
<dbReference type="Proteomes" id="UP001065298">
    <property type="component" value="Chromosome 4"/>
</dbReference>
<accession>A0ACC0R3V8</accession>
<name>A0ACC0R3V8_9HYPO</name>
<keyword evidence="2" id="KW-1185">Reference proteome</keyword>
<comment type="caution">
    <text evidence="1">The sequence shown here is derived from an EMBL/GenBank/DDBJ whole genome shotgun (WGS) entry which is preliminary data.</text>
</comment>
<organism evidence="1 2">
    <name type="scientific">Fusarium keratoplasticum</name>
    <dbReference type="NCBI Taxonomy" id="1328300"/>
    <lineage>
        <taxon>Eukaryota</taxon>
        <taxon>Fungi</taxon>
        <taxon>Dikarya</taxon>
        <taxon>Ascomycota</taxon>
        <taxon>Pezizomycotina</taxon>
        <taxon>Sordariomycetes</taxon>
        <taxon>Hypocreomycetidae</taxon>
        <taxon>Hypocreales</taxon>
        <taxon>Nectriaceae</taxon>
        <taxon>Fusarium</taxon>
        <taxon>Fusarium solani species complex</taxon>
    </lineage>
</organism>
<proteinExistence type="predicted"/>
<evidence type="ECO:0000313" key="2">
    <source>
        <dbReference type="Proteomes" id="UP001065298"/>
    </source>
</evidence>
<gene>
    <name evidence="1" type="ORF">NCS57_00665400</name>
</gene>
<dbReference type="EMBL" id="CM046506">
    <property type="protein sequence ID" value="KAI8671889.1"/>
    <property type="molecule type" value="Genomic_DNA"/>
</dbReference>
<reference evidence="1" key="1">
    <citation type="submission" date="2022-06" db="EMBL/GenBank/DDBJ databases">
        <title>Fusarium solani species complex genomes reveal bases of compartmentalisation and animal pathogenesis.</title>
        <authorList>
            <person name="Tsai I.J."/>
        </authorList>
    </citation>
    <scope>NUCLEOTIDE SEQUENCE</scope>
    <source>
        <strain evidence="1">Fu6.1</strain>
    </source>
</reference>
<sequence>MAESASPPSTSAYFELSWAILSTIGLANVVHGFVVIGIIGWSRIVFVPITVSAAGALANGLCYYAFYSNHALEGKLAASAFGDFFWLIEEAGLSLYSYLILIKILDFRSRVVFQACYWAIIVVVSALKLAILYYRIRLLLAPSDDLITLIGRLHIGYFGGIAAAECISAALLLRHFGSAYRTSTVIALRGGLFKYLMRSTEIRVAMLCLIGVSRAITYSFQATAQSATTLAGQFDRFAATLEMLFPVVMYIDLLASRLKFADDVRANSTSLQRCSTSGSRVHRRPASGLRNTDTWHLEDREYGIEMSCRMKRSDESMITQAAPQTGNK</sequence>
<protein>
    <submittedName>
        <fullName evidence="1">Uncharacterized protein</fullName>
    </submittedName>
</protein>